<dbReference type="InParanoid" id="H3GKQ8"/>
<dbReference type="HOGENOM" id="CLU_075448_0_0_1"/>
<evidence type="ECO:0000313" key="3">
    <source>
        <dbReference type="Proteomes" id="UP000005238"/>
    </source>
</evidence>
<dbReference type="STRING" id="164328.H3GKQ8"/>
<name>H3GKQ8_PHYRM</name>
<reference evidence="3" key="1">
    <citation type="journal article" date="2006" name="Science">
        <title>Phytophthora genome sequences uncover evolutionary origins and mechanisms of pathogenesis.</title>
        <authorList>
            <person name="Tyler B.M."/>
            <person name="Tripathy S."/>
            <person name="Zhang X."/>
            <person name="Dehal P."/>
            <person name="Jiang R.H."/>
            <person name="Aerts A."/>
            <person name="Arredondo F.D."/>
            <person name="Baxter L."/>
            <person name="Bensasson D."/>
            <person name="Beynon J.L."/>
            <person name="Chapman J."/>
            <person name="Damasceno C.M."/>
            <person name="Dorrance A.E."/>
            <person name="Dou D."/>
            <person name="Dickerman A.W."/>
            <person name="Dubchak I.L."/>
            <person name="Garbelotto M."/>
            <person name="Gijzen M."/>
            <person name="Gordon S.G."/>
            <person name="Govers F."/>
            <person name="Grunwald N.J."/>
            <person name="Huang W."/>
            <person name="Ivors K.L."/>
            <person name="Jones R.W."/>
            <person name="Kamoun S."/>
            <person name="Krampis K."/>
            <person name="Lamour K.H."/>
            <person name="Lee M.K."/>
            <person name="McDonald W.H."/>
            <person name="Medina M."/>
            <person name="Meijer H.J."/>
            <person name="Nordberg E.K."/>
            <person name="Maclean D.J."/>
            <person name="Ospina-Giraldo M.D."/>
            <person name="Morris P.F."/>
            <person name="Phuntumart V."/>
            <person name="Putnam N.H."/>
            <person name="Rash S."/>
            <person name="Rose J.K."/>
            <person name="Sakihama Y."/>
            <person name="Salamov A.A."/>
            <person name="Savidor A."/>
            <person name="Scheuring C.F."/>
            <person name="Smith B.M."/>
            <person name="Sobral B.W."/>
            <person name="Terry A."/>
            <person name="Torto-Alalibo T.A."/>
            <person name="Win J."/>
            <person name="Xu Z."/>
            <person name="Zhang H."/>
            <person name="Grigoriev I.V."/>
            <person name="Rokhsar D.S."/>
            <person name="Boore J.L."/>
        </authorList>
    </citation>
    <scope>NUCLEOTIDE SEQUENCE [LARGE SCALE GENOMIC DNA]</scope>
    <source>
        <strain evidence="3">Pr102</strain>
    </source>
</reference>
<proteinExistence type="predicted"/>
<reference evidence="2" key="2">
    <citation type="submission" date="2015-06" db="UniProtKB">
        <authorList>
            <consortium name="EnsemblProtists"/>
        </authorList>
    </citation>
    <scope>IDENTIFICATION</scope>
    <source>
        <strain evidence="2">Pr102</strain>
    </source>
</reference>
<feature type="region of interest" description="Disordered" evidence="1">
    <location>
        <begin position="20"/>
        <end position="40"/>
    </location>
</feature>
<dbReference type="OMA" id="NSTRIGK"/>
<sequence length="320" mass="35085">MSRVSNSVWRVNYLTKQQSEELSAGAQQKKSDDPTVSGTRIGKLHRDSEAFHRHGAARNQGFPNHFVTNEMLKDLDRNNSSSQTKAVEIFSSNDTLDANYVLTSPDHILAQNYCAMNSFLEQRRAPQGLWTPVKHPAPYSVLGGVYEAAPLEKSSSLKSLKEAKARKPRAQQRSVCAQQPDDWLEIRREMQAQLGIVDANERPSTTASSTDMQTHRGVSCFLTAVADTAQVSALVQAPVLLPTEDQRAVRELKTSQRTIGGGAKLAAARGWHQVAAKTEFVVAQAPALGVSHSALMLRPQGKLKQVILPSLQSDGHKRVS</sequence>
<keyword evidence="3" id="KW-1185">Reference proteome</keyword>
<accession>H3GKQ8</accession>
<dbReference type="VEuPathDB" id="FungiDB:KRP23_2068"/>
<evidence type="ECO:0000313" key="2">
    <source>
        <dbReference type="EnsemblProtists" id="Phyra76879"/>
    </source>
</evidence>
<dbReference type="EMBL" id="DS566018">
    <property type="status" value="NOT_ANNOTATED_CDS"/>
    <property type="molecule type" value="Genomic_DNA"/>
</dbReference>
<dbReference type="Proteomes" id="UP000005238">
    <property type="component" value="Unassembled WGS sequence"/>
</dbReference>
<protein>
    <submittedName>
        <fullName evidence="2">Uncharacterized protein</fullName>
    </submittedName>
</protein>
<dbReference type="EnsemblProtists" id="Phyra76879">
    <property type="protein sequence ID" value="Phyra76879"/>
    <property type="gene ID" value="Phyra76879"/>
</dbReference>
<dbReference type="AlphaFoldDB" id="H3GKQ8"/>
<organism evidence="2 3">
    <name type="scientific">Phytophthora ramorum</name>
    <name type="common">Sudden oak death agent</name>
    <dbReference type="NCBI Taxonomy" id="164328"/>
    <lineage>
        <taxon>Eukaryota</taxon>
        <taxon>Sar</taxon>
        <taxon>Stramenopiles</taxon>
        <taxon>Oomycota</taxon>
        <taxon>Peronosporomycetes</taxon>
        <taxon>Peronosporales</taxon>
        <taxon>Peronosporaceae</taxon>
        <taxon>Phytophthora</taxon>
    </lineage>
</organism>
<dbReference type="VEuPathDB" id="FungiDB:KRP22_8080"/>
<dbReference type="eggNOG" id="ENOG502R9MZ">
    <property type="taxonomic scope" value="Eukaryota"/>
</dbReference>
<evidence type="ECO:0000256" key="1">
    <source>
        <dbReference type="SAM" id="MobiDB-lite"/>
    </source>
</evidence>
<feature type="compositionally biased region" description="Polar residues" evidence="1">
    <location>
        <begin position="20"/>
        <end position="38"/>
    </location>
</feature>